<gene>
    <name evidence="2" type="ORF">B7463_g8042</name>
</gene>
<feature type="non-terminal residue" evidence="2">
    <location>
        <position position="514"/>
    </location>
</feature>
<dbReference type="EMBL" id="NCSJ02000168">
    <property type="protein sequence ID" value="RFU28307.1"/>
    <property type="molecule type" value="Genomic_DNA"/>
</dbReference>
<keyword evidence="3" id="KW-1185">Reference proteome</keyword>
<comment type="caution">
    <text evidence="2">The sequence shown here is derived from an EMBL/GenBank/DDBJ whole genome shotgun (WGS) entry which is preliminary data.</text>
</comment>
<reference evidence="2 3" key="1">
    <citation type="submission" date="2018-05" db="EMBL/GenBank/DDBJ databases">
        <title>Draft genome sequence of Scytalidium lignicola DSM 105466, a ubiquitous saprotrophic fungus.</title>
        <authorList>
            <person name="Buettner E."/>
            <person name="Gebauer A.M."/>
            <person name="Hofrichter M."/>
            <person name="Liers C."/>
            <person name="Kellner H."/>
        </authorList>
    </citation>
    <scope>NUCLEOTIDE SEQUENCE [LARGE SCALE GENOMIC DNA]</scope>
    <source>
        <strain evidence="2 3">DSM 105466</strain>
    </source>
</reference>
<evidence type="ECO:0000313" key="3">
    <source>
        <dbReference type="Proteomes" id="UP000258309"/>
    </source>
</evidence>
<feature type="non-terminal residue" evidence="2">
    <location>
        <position position="1"/>
    </location>
</feature>
<dbReference type="OrthoDB" id="4369634at2759"/>
<sequence length="514" mass="57891">MNILEQQINVPDGYDSDAATSENETVSWRQGMRAVEQIFKNAVESRSSSKKALKNHRPEATAPGTNELKSRWYNMFIAFLKTLSLQPGTAPNGDHLYRFIDIVSRTIIKSGRHDKSQPNFNTVSAGHIQSAPFSLERTRHLHEGTLSVSEDPEWEVKRILNKRVIKVGRGYSNHITFAISILVYIMGKIMEATTVVCGVDYISPLTPMALKNAYLTDQDIPTLPRVKAFTTGERLNDIVVRGDFKGIPKDYPGFPKFSFPPPTNEQFQPISCRFDLFYDTYGVWFSCADLWQASQAYLSIINHPTRLRESMAKKAKQVVPYVTMDTFIMYYHLYEDFVQQFQLIIRPHGFRWMDQYVNLSDTKNTILASYDYHATIPHGQGLCTENIINPNLFKQLGNTSDITKAAPKATSSSVTPKKRKAPSSIPTHQALSPQPPSQVPSDSSSDHGPTPILPKQTDQSTMETEHPKGGETTEGEETTEVDRQLADELYTIVNRIVDGRIQAVLKQVENKLGS</sequence>
<protein>
    <submittedName>
        <fullName evidence="2">Uncharacterized protein</fullName>
    </submittedName>
</protein>
<evidence type="ECO:0000313" key="2">
    <source>
        <dbReference type="EMBL" id="RFU28307.1"/>
    </source>
</evidence>
<name>A0A3E2H4T2_SCYLI</name>
<accession>A0A3E2H4T2</accession>
<dbReference type="Proteomes" id="UP000258309">
    <property type="component" value="Unassembled WGS sequence"/>
</dbReference>
<organism evidence="2 3">
    <name type="scientific">Scytalidium lignicola</name>
    <name type="common">Hyphomycete</name>
    <dbReference type="NCBI Taxonomy" id="5539"/>
    <lineage>
        <taxon>Eukaryota</taxon>
        <taxon>Fungi</taxon>
        <taxon>Dikarya</taxon>
        <taxon>Ascomycota</taxon>
        <taxon>Pezizomycotina</taxon>
        <taxon>Leotiomycetes</taxon>
        <taxon>Leotiomycetes incertae sedis</taxon>
        <taxon>Scytalidium</taxon>
    </lineage>
</organism>
<proteinExistence type="predicted"/>
<feature type="region of interest" description="Disordered" evidence="1">
    <location>
        <begin position="46"/>
        <end position="65"/>
    </location>
</feature>
<feature type="region of interest" description="Disordered" evidence="1">
    <location>
        <begin position="404"/>
        <end position="483"/>
    </location>
</feature>
<evidence type="ECO:0000256" key="1">
    <source>
        <dbReference type="SAM" id="MobiDB-lite"/>
    </source>
</evidence>
<dbReference type="AlphaFoldDB" id="A0A3E2H4T2"/>